<dbReference type="InterPro" id="IPR028082">
    <property type="entry name" value="Peripla_BP_I"/>
</dbReference>
<evidence type="ECO:0000313" key="5">
    <source>
        <dbReference type="EMBL" id="SDX41917.1"/>
    </source>
</evidence>
<dbReference type="SUPFAM" id="SSF53822">
    <property type="entry name" value="Periplasmic binding protein-like I"/>
    <property type="match status" value="2"/>
</dbReference>
<dbReference type="EMBL" id="FNOI01000007">
    <property type="protein sequence ID" value="SDX41917.1"/>
    <property type="molecule type" value="Genomic_DNA"/>
</dbReference>
<organism evidence="5 6">
    <name type="scientific">Litoreibacter albidus</name>
    <dbReference type="NCBI Taxonomy" id="670155"/>
    <lineage>
        <taxon>Bacteria</taxon>
        <taxon>Pseudomonadati</taxon>
        <taxon>Pseudomonadota</taxon>
        <taxon>Alphaproteobacteria</taxon>
        <taxon>Rhodobacterales</taxon>
        <taxon>Roseobacteraceae</taxon>
        <taxon>Litoreibacter</taxon>
    </lineage>
</organism>
<evidence type="ECO:0000256" key="2">
    <source>
        <dbReference type="ARBA" id="ARBA00023015"/>
    </source>
</evidence>
<evidence type="ECO:0000313" key="6">
    <source>
        <dbReference type="Proteomes" id="UP000199441"/>
    </source>
</evidence>
<proteinExistence type="predicted"/>
<dbReference type="InterPro" id="IPR036390">
    <property type="entry name" value="WH_DNA-bd_sf"/>
</dbReference>
<feature type="domain" description="HTH deoR-type" evidence="4">
    <location>
        <begin position="1"/>
        <end position="34"/>
    </location>
</feature>
<dbReference type="InterPro" id="IPR001034">
    <property type="entry name" value="DeoR_HTH"/>
</dbReference>
<dbReference type="PROSITE" id="PS51000">
    <property type="entry name" value="HTH_DEOR_2"/>
    <property type="match status" value="1"/>
</dbReference>
<dbReference type="SUPFAM" id="SSF46785">
    <property type="entry name" value="Winged helix' DNA-binding domain"/>
    <property type="match status" value="1"/>
</dbReference>
<dbReference type="SUPFAM" id="SSF100950">
    <property type="entry name" value="NagB/RpiA/CoA transferase-like"/>
    <property type="match status" value="1"/>
</dbReference>
<dbReference type="InterPro" id="IPR050313">
    <property type="entry name" value="Carb_Metab_HTH_regulators"/>
</dbReference>
<keyword evidence="2" id="KW-0805">Transcription regulation</keyword>
<evidence type="ECO:0000259" key="4">
    <source>
        <dbReference type="PROSITE" id="PS51000"/>
    </source>
</evidence>
<gene>
    <name evidence="5" type="ORF">SAMN04488001_3164</name>
</gene>
<dbReference type="PANTHER" id="PTHR30363">
    <property type="entry name" value="HTH-TYPE TRANSCRIPTIONAL REGULATOR SRLR-RELATED"/>
    <property type="match status" value="1"/>
</dbReference>
<protein>
    <submittedName>
        <fullName evidence="5">Transcriptional regulator, DeoR family</fullName>
    </submittedName>
</protein>
<dbReference type="PANTHER" id="PTHR30363:SF4">
    <property type="entry name" value="GLYCEROL-3-PHOSPHATE REGULON REPRESSOR"/>
    <property type="match status" value="1"/>
</dbReference>
<dbReference type="InterPro" id="IPR037171">
    <property type="entry name" value="NagB/RpiA_transferase-like"/>
</dbReference>
<keyword evidence="1" id="KW-0678">Repressor</keyword>
<keyword evidence="3" id="KW-0804">Transcription</keyword>
<keyword evidence="6" id="KW-1185">Reference proteome</keyword>
<sequence>MGLLQGVSRVTLRRDITEMAEEGLLRRTHGGAVLPDSHALQLAAANATALRDAQTEQLSEYAAIVMGPLKERGGNALRRSALRLGLPLLAESAPQDGGRYLGPDNYAASFALGQRAGRDAIGDAATVLHVCVNDLANSQERSNGFDAGFRDTFAGEVSVVRVNGQGHFRVARRVATDALRTRSNITIGFGVNDHSAIALIEAAEREGRDLGVYAVGGEDPRFVSRLTEDSPLRAVAALFPELVGVAAVDAAIDMIQSPNETFAPIITPHRIVAADNFDTFYQATTLADGTPSVKLRNAVLGTDASSTSSLQTLPKNTRIAFVPHYPSHEWYRLMGAAMIKRAAEHGLQVDIAPPQVGIAREITRLRSKIAQNVAERITAGQTIILGQGEASRLVAGELARRVSGNPTAFDNTTIITNSLEIMQTLTGVPGLKVILTGGEFQVADQCLVGPSVGALFERMRADVAYLSIDGVSAEFGLSMIDERLAQTTIRAANAAKHIVAMADHICVGVDANHRVLGATDFDELVCDDGVLPDERERLRQAGVVVTIANEDDETLHNHAGVARITTKGRNLL</sequence>
<dbReference type="GO" id="GO:0003700">
    <property type="term" value="F:DNA-binding transcription factor activity"/>
    <property type="evidence" value="ECO:0007669"/>
    <property type="project" value="InterPro"/>
</dbReference>
<dbReference type="Pfam" id="PF00455">
    <property type="entry name" value="DeoRC"/>
    <property type="match status" value="1"/>
</dbReference>
<dbReference type="STRING" id="670155.SAMN04488001_3164"/>
<reference evidence="6" key="1">
    <citation type="submission" date="2016-10" db="EMBL/GenBank/DDBJ databases">
        <authorList>
            <person name="Varghese N."/>
            <person name="Submissions S."/>
        </authorList>
    </citation>
    <scope>NUCLEOTIDE SEQUENCE [LARGE SCALE GENOMIC DNA]</scope>
    <source>
        <strain evidence="6">DSM 26922</strain>
    </source>
</reference>
<dbReference type="Proteomes" id="UP000199441">
    <property type="component" value="Unassembled WGS sequence"/>
</dbReference>
<dbReference type="InterPro" id="IPR014036">
    <property type="entry name" value="DeoR-like_C"/>
</dbReference>
<dbReference type="SMART" id="SM01134">
    <property type="entry name" value="DeoRC"/>
    <property type="match status" value="1"/>
</dbReference>
<dbReference type="Gene3D" id="3.40.50.2300">
    <property type="match status" value="2"/>
</dbReference>
<accession>A0A1H3BJ31</accession>
<name>A0A1H3BJ31_9RHOB</name>
<dbReference type="Pfam" id="PF08220">
    <property type="entry name" value="HTH_DeoR"/>
    <property type="match status" value="1"/>
</dbReference>
<evidence type="ECO:0000256" key="3">
    <source>
        <dbReference type="ARBA" id="ARBA00023163"/>
    </source>
</evidence>
<evidence type="ECO:0000256" key="1">
    <source>
        <dbReference type="ARBA" id="ARBA00022491"/>
    </source>
</evidence>
<dbReference type="AlphaFoldDB" id="A0A1H3BJ31"/>
<dbReference type="Gene3D" id="3.40.50.1360">
    <property type="match status" value="1"/>
</dbReference>